<protein>
    <submittedName>
        <fullName evidence="4">C4 protein</fullName>
    </submittedName>
</protein>
<sequence length="100" mass="11205">MGNLISTCFSSSKANSTAKIKDSSTWYPQQGQHISIRMYRELNPAPTSSPTLIRTETSSNGESSKSMGDLQEEVNKLPTTLTPQHLTQEVNRRLLMYLEN</sequence>
<evidence type="ECO:0000256" key="1">
    <source>
        <dbReference type="ARBA" id="ARBA00008996"/>
    </source>
</evidence>
<dbReference type="Pfam" id="PF01492">
    <property type="entry name" value="Gemini_C4"/>
    <property type="match status" value="1"/>
</dbReference>
<name>A0A0G4DIL8_9GEMI</name>
<reference evidence="4" key="1">
    <citation type="journal article" date="2015" name="Plant Dis.">
        <title>First identification of Tomato yellow leaf curl Mali virus and Tomato leaf curl Mali virus in tomato and pepper from Burkina Faso.</title>
        <authorList>
            <person name="Sattar M.N."/>
            <person name="Koutou M."/>
            <person name="Husseini S."/>
            <person name="Leke W.N."/>
            <person name="Brown J.K."/>
            <person name="Kvarnheden A."/>
        </authorList>
    </citation>
    <scope>NUCLEOTIDE SEQUENCE</scope>
    <source>
        <strain evidence="4">Tom-145</strain>
    </source>
</reference>
<evidence type="ECO:0000256" key="3">
    <source>
        <dbReference type="SAM" id="MobiDB-lite"/>
    </source>
</evidence>
<evidence type="ECO:0000313" key="4">
    <source>
        <dbReference type="EMBL" id="CDW92216.1"/>
    </source>
</evidence>
<accession>A0A0G4DIL8</accession>
<dbReference type="EMBL" id="LM651404">
    <property type="protein sequence ID" value="CDW92216.1"/>
    <property type="molecule type" value="Genomic_DNA"/>
</dbReference>
<feature type="region of interest" description="Disordered" evidence="3">
    <location>
        <begin position="43"/>
        <end position="70"/>
    </location>
</feature>
<gene>
    <name evidence="4" type="primary">C4</name>
</gene>
<organism evidence="4">
    <name type="scientific">Tomato leaf curl Mali virus</name>
    <dbReference type="NCBI Taxonomy" id="260379"/>
    <lineage>
        <taxon>Viruses</taxon>
        <taxon>Monodnaviria</taxon>
        <taxon>Shotokuvirae</taxon>
        <taxon>Cressdnaviricota</taxon>
        <taxon>Repensiviricetes</taxon>
        <taxon>Geplafuvirales</taxon>
        <taxon>Geminiviridae</taxon>
        <taxon>Begomovirus</taxon>
        <taxon>Begomovirus solanummaliense</taxon>
    </lineage>
</organism>
<feature type="compositionally biased region" description="Polar residues" evidence="3">
    <location>
        <begin position="45"/>
        <end position="66"/>
    </location>
</feature>
<proteinExistence type="inferred from homology"/>
<dbReference type="InterPro" id="IPR002488">
    <property type="entry name" value="Gemini_C4"/>
</dbReference>
<comment type="similarity">
    <text evidence="1">Belongs to the geminiviridae protein AC4/C4 family.</text>
</comment>
<evidence type="ECO:0000256" key="2">
    <source>
        <dbReference type="ARBA" id="ARBA00022581"/>
    </source>
</evidence>
<keyword evidence="2" id="KW-0945">Host-virus interaction</keyword>